<dbReference type="InterPro" id="IPR007168">
    <property type="entry name" value="Phageshock_PspC_N"/>
</dbReference>
<dbReference type="InterPro" id="IPR052027">
    <property type="entry name" value="PspC"/>
</dbReference>
<evidence type="ECO:0000256" key="6">
    <source>
        <dbReference type="SAM" id="MobiDB-lite"/>
    </source>
</evidence>
<dbReference type="Pfam" id="PF22744">
    <property type="entry name" value="Toast-rack_PspC-Cterm"/>
    <property type="match status" value="1"/>
</dbReference>
<proteinExistence type="predicted"/>
<evidence type="ECO:0000256" key="2">
    <source>
        <dbReference type="ARBA" id="ARBA00022475"/>
    </source>
</evidence>
<evidence type="ECO:0000256" key="5">
    <source>
        <dbReference type="ARBA" id="ARBA00023136"/>
    </source>
</evidence>
<feature type="transmembrane region" description="Helical" evidence="7">
    <location>
        <begin position="283"/>
        <end position="307"/>
    </location>
</feature>
<evidence type="ECO:0000313" key="11">
    <source>
        <dbReference type="EMBL" id="KAB7531123.1"/>
    </source>
</evidence>
<dbReference type="Pfam" id="PF04024">
    <property type="entry name" value="PspC"/>
    <property type="match status" value="1"/>
</dbReference>
<evidence type="ECO:0000259" key="8">
    <source>
        <dbReference type="Pfam" id="PF04024"/>
    </source>
</evidence>
<keyword evidence="3 7" id="KW-0812">Transmembrane</keyword>
<dbReference type="AlphaFoldDB" id="A0A6I1E013"/>
<dbReference type="OrthoDB" id="5772680at2"/>
<evidence type="ECO:0000259" key="10">
    <source>
        <dbReference type="Pfam" id="PF22744"/>
    </source>
</evidence>
<feature type="transmembrane region" description="Helical" evidence="7">
    <location>
        <begin position="136"/>
        <end position="163"/>
    </location>
</feature>
<evidence type="ECO:0000256" key="3">
    <source>
        <dbReference type="ARBA" id="ARBA00022692"/>
    </source>
</evidence>
<evidence type="ECO:0000256" key="1">
    <source>
        <dbReference type="ARBA" id="ARBA00004162"/>
    </source>
</evidence>
<name>A0A6I1E013_9FLAO</name>
<organism evidence="11 12">
    <name type="scientific">Flagellimonas olearia</name>
    <dbReference type="NCBI Taxonomy" id="552546"/>
    <lineage>
        <taxon>Bacteria</taxon>
        <taxon>Pseudomonadati</taxon>
        <taxon>Bacteroidota</taxon>
        <taxon>Flavobacteriia</taxon>
        <taxon>Flavobacteriales</taxon>
        <taxon>Flavobacteriaceae</taxon>
        <taxon>Flagellimonas</taxon>
    </lineage>
</organism>
<comment type="caution">
    <text evidence="11">The sequence shown here is derived from an EMBL/GenBank/DDBJ whole genome shotgun (WGS) entry which is preliminary data.</text>
</comment>
<dbReference type="Proteomes" id="UP000429785">
    <property type="component" value="Unassembled WGS sequence"/>
</dbReference>
<keyword evidence="5 7" id="KW-0472">Membrane</keyword>
<protein>
    <submittedName>
        <fullName evidence="11">PspC domain-containing protein</fullName>
    </submittedName>
</protein>
<dbReference type="EMBL" id="WELG01000001">
    <property type="protein sequence ID" value="KAB7531123.1"/>
    <property type="molecule type" value="Genomic_DNA"/>
</dbReference>
<keyword evidence="4 7" id="KW-1133">Transmembrane helix</keyword>
<reference evidence="11 12" key="1">
    <citation type="submission" date="2019-10" db="EMBL/GenBank/DDBJ databases">
        <title>Muricauda olearia CL-SS4 JCM15563 genome.</title>
        <authorList>
            <person name="Liu L."/>
        </authorList>
    </citation>
    <scope>NUCLEOTIDE SEQUENCE [LARGE SCALE GENOMIC DNA]</scope>
    <source>
        <strain evidence="11 12">CL-SS4</strain>
    </source>
</reference>
<dbReference type="GO" id="GO:0005886">
    <property type="term" value="C:plasma membrane"/>
    <property type="evidence" value="ECO:0007669"/>
    <property type="project" value="UniProtKB-SubCell"/>
</dbReference>
<dbReference type="InterPro" id="IPR054319">
    <property type="entry name" value="PspC-rel_ToastRack"/>
</dbReference>
<evidence type="ECO:0000259" key="9">
    <source>
        <dbReference type="Pfam" id="PF22571"/>
    </source>
</evidence>
<dbReference type="PANTHER" id="PTHR33885">
    <property type="entry name" value="PHAGE SHOCK PROTEIN C"/>
    <property type="match status" value="1"/>
</dbReference>
<dbReference type="InterPro" id="IPR054321">
    <property type="entry name" value="PspC-rel_TM"/>
</dbReference>
<evidence type="ECO:0000256" key="7">
    <source>
        <dbReference type="SAM" id="Phobius"/>
    </source>
</evidence>
<feature type="region of interest" description="Disordered" evidence="6">
    <location>
        <begin position="524"/>
        <end position="544"/>
    </location>
</feature>
<dbReference type="RefSeq" id="WP_152130954.1">
    <property type="nucleotide sequence ID" value="NZ_WELG01000001.1"/>
</dbReference>
<feature type="transmembrane region" description="Helical" evidence="7">
    <location>
        <begin position="237"/>
        <end position="263"/>
    </location>
</feature>
<dbReference type="Pfam" id="PF22571">
    <property type="entry name" value="LiaI-LiaF-TM_PspC"/>
    <property type="match status" value="1"/>
</dbReference>
<evidence type="ECO:0000313" key="12">
    <source>
        <dbReference type="Proteomes" id="UP000429785"/>
    </source>
</evidence>
<accession>A0A6I1E013</accession>
<keyword evidence="2" id="KW-1003">Cell membrane</keyword>
<comment type="subcellular location">
    <subcellularLocation>
        <location evidence="1">Cell membrane</location>
        <topology evidence="1">Single-pass membrane protein</topology>
    </subcellularLocation>
</comment>
<evidence type="ECO:0000256" key="4">
    <source>
        <dbReference type="ARBA" id="ARBA00022989"/>
    </source>
</evidence>
<feature type="domain" description="Phage shock protein PspC N-terminal" evidence="8">
    <location>
        <begin position="109"/>
        <end position="166"/>
    </location>
</feature>
<feature type="transmembrane region" description="Helical" evidence="7">
    <location>
        <begin position="319"/>
        <end position="341"/>
    </location>
</feature>
<dbReference type="PANTHER" id="PTHR33885:SF3">
    <property type="entry name" value="PHAGE SHOCK PROTEIN C"/>
    <property type="match status" value="1"/>
</dbReference>
<feature type="domain" description="PspC-related ToastRack" evidence="10">
    <location>
        <begin position="392"/>
        <end position="528"/>
    </location>
</feature>
<gene>
    <name evidence="11" type="ORF">F8C76_06410</name>
</gene>
<sequence length="580" mass="65458">MNKTVNINLANTLFHIDDDAYNKLRRYLESIKRSFAGTPGSDEIIADIEARIAELFLEKMENERQVITHKQVDEVINVMGQPEDYMVDEDIFEDEPKKTYERTTTARSKKLYRDIDEKYIGGVCAGLEHYLGFDALWIRLIFLLLGVFTGFGLIAYILLWILVPEAATTSQKLDMRGEPINISNIERKVKEGFGDVADKVKNVDYEKVGNKVKSGSKTFFDTLGDIIMFLFKIFGKFIGIMLIIIGASTLIGLFVALFTVGMFNAVNFPGVDFYEIVNTTGAPVWAVSLLLFFAIGIPFFFILYLGLKILVNNLKSIGNIAKFSLLGLWLLSIGSLFALGVRQAAEFANVGSVHEDYEVVMENPADTLFISMKDTGYQYGMDDVHFGRMTFTYDKDDNRILISDEVDIRIRRSEDDQVKINVRKDSQGSSVRAARDRAKNINYNYEVNGNQILLDEHLTTDVSNKARNQEVTVTIYVPEGKTLILKESTHGHIGRGIENDKDYYRSSMVGYTWVMGSDGELKCQDCPEEEEENPDEREEGGKIIIDENGVNIDIKDHNDSFEMKIGEGGIKVKAGDKNNN</sequence>
<feature type="domain" description="PspC-related transmembrane region" evidence="9">
    <location>
        <begin position="205"/>
        <end position="347"/>
    </location>
</feature>
<feature type="compositionally biased region" description="Acidic residues" evidence="6">
    <location>
        <begin position="526"/>
        <end position="538"/>
    </location>
</feature>